<organism evidence="3">
    <name type="scientific">Candidatus Berkiella aquae</name>
    <dbReference type="NCBI Taxonomy" id="295108"/>
    <lineage>
        <taxon>Bacteria</taxon>
        <taxon>Pseudomonadati</taxon>
        <taxon>Pseudomonadota</taxon>
        <taxon>Gammaproteobacteria</taxon>
        <taxon>Candidatus Berkiellales</taxon>
        <taxon>Candidatus Berkiellaceae</taxon>
        <taxon>Candidatus Berkiella</taxon>
    </lineage>
</organism>
<comment type="similarity">
    <text evidence="1 2">Belongs to the outer membrane factor (OMF) (TC 1.B.17) family.</text>
</comment>
<feature type="signal peptide" evidence="2">
    <location>
        <begin position="1"/>
        <end position="25"/>
    </location>
</feature>
<dbReference type="EMBL" id="LKAJ01000008">
    <property type="protein sequence ID" value="KRG20831.1"/>
    <property type="molecule type" value="Genomic_DNA"/>
</dbReference>
<evidence type="ECO:0000313" key="5">
    <source>
        <dbReference type="Proteomes" id="UP000051497"/>
    </source>
</evidence>
<comment type="subcellular location">
    <subcellularLocation>
        <location evidence="2">Cell outer membrane</location>
        <topology evidence="2">Lipid-anchor</topology>
    </subcellularLocation>
</comment>
<dbReference type="Gene3D" id="1.20.1600.10">
    <property type="entry name" value="Outer membrane efflux proteins (OEP)"/>
    <property type="match status" value="1"/>
</dbReference>
<dbReference type="SUPFAM" id="SSF56954">
    <property type="entry name" value="Outer membrane efflux proteins (OEP)"/>
    <property type="match status" value="1"/>
</dbReference>
<evidence type="ECO:0000256" key="2">
    <source>
        <dbReference type="RuleBase" id="RU362097"/>
    </source>
</evidence>
<dbReference type="STRING" id="295108.HT99x_02048"/>
<accession>A0A0Q9YJK2</accession>
<dbReference type="NCBIfam" id="TIGR01845">
    <property type="entry name" value="outer_NodT"/>
    <property type="match status" value="1"/>
</dbReference>
<reference evidence="4" key="2">
    <citation type="journal article" date="2016" name="Genome Announc.">
        <title>Draft Genome Sequences of Two Novel Amoeba-Resistant Intranuclear Bacteria, 'Candidatus Berkiella cookevillensis' and 'Candidatus Berkiella aquae'.</title>
        <authorList>
            <person name="Mehari Y.T."/>
            <person name="Arivett B.A."/>
            <person name="Farone A.L."/>
            <person name="Gunderson J.H."/>
            <person name="Farone M.B."/>
        </authorList>
    </citation>
    <scope>NUCLEOTIDE SEQUENCE</scope>
    <source>
        <strain evidence="4">HT99</strain>
    </source>
</reference>
<dbReference type="AlphaFoldDB" id="A0A0Q9YJK2"/>
<keyword evidence="2" id="KW-1134">Transmembrane beta strand</keyword>
<evidence type="ECO:0000313" key="3">
    <source>
        <dbReference type="EMBL" id="KRG20831.1"/>
    </source>
</evidence>
<dbReference type="OrthoDB" id="9770517at2"/>
<keyword evidence="2" id="KW-0564">Palmitate</keyword>
<dbReference type="Proteomes" id="UP000051497">
    <property type="component" value="Unassembled WGS sequence"/>
</dbReference>
<dbReference type="InterPro" id="IPR010131">
    <property type="entry name" value="MdtP/NodT-like"/>
</dbReference>
<dbReference type="GO" id="GO:0009279">
    <property type="term" value="C:cell outer membrane"/>
    <property type="evidence" value="ECO:0007669"/>
    <property type="project" value="UniProtKB-SubCell"/>
</dbReference>
<gene>
    <name evidence="3" type="primary">oprM_1</name>
    <name evidence="4" type="ORF">HT99x_007665</name>
    <name evidence="3" type="ORF">HT99x_02048</name>
</gene>
<comment type="caution">
    <text evidence="3">The sequence shown here is derived from an EMBL/GenBank/DDBJ whole genome shotgun (WGS) entry which is preliminary data.</text>
</comment>
<keyword evidence="2" id="KW-0472">Membrane</keyword>
<evidence type="ECO:0000256" key="1">
    <source>
        <dbReference type="ARBA" id="ARBA00007613"/>
    </source>
</evidence>
<reference evidence="3" key="1">
    <citation type="submission" date="2015-09" db="EMBL/GenBank/DDBJ databases">
        <title>Draft Genome Sequences of Two Novel Amoeba-resistant Intranuclear Bacteria, Candidatus Berkiella cookevillensis and Candidatus Berkiella aquae.</title>
        <authorList>
            <person name="Mehari Y.T."/>
            <person name="Arivett B.A."/>
            <person name="Farone A.L."/>
            <person name="Gunderson J.H."/>
            <person name="Farone M.B."/>
        </authorList>
    </citation>
    <scope>NUCLEOTIDE SEQUENCE [LARGE SCALE GENOMIC DNA]</scope>
    <source>
        <strain evidence="3">HT99</strain>
    </source>
</reference>
<dbReference type="RefSeq" id="WP_075066675.1">
    <property type="nucleotide sequence ID" value="NZ_LKAJ02000001.1"/>
</dbReference>
<dbReference type="GO" id="GO:0015562">
    <property type="term" value="F:efflux transmembrane transporter activity"/>
    <property type="evidence" value="ECO:0007669"/>
    <property type="project" value="InterPro"/>
</dbReference>
<dbReference type="Gene3D" id="2.20.200.10">
    <property type="entry name" value="Outer membrane efflux proteins (OEP)"/>
    <property type="match status" value="1"/>
</dbReference>
<keyword evidence="2" id="KW-0812">Transmembrane</keyword>
<proteinExistence type="inferred from homology"/>
<evidence type="ECO:0000313" key="4">
    <source>
        <dbReference type="EMBL" id="MCS5711308.1"/>
    </source>
</evidence>
<dbReference type="EMBL" id="LKAJ02000001">
    <property type="protein sequence ID" value="MCS5711308.1"/>
    <property type="molecule type" value="Genomic_DNA"/>
</dbReference>
<dbReference type="PANTHER" id="PTHR30203">
    <property type="entry name" value="OUTER MEMBRANE CATION EFFLUX PROTEIN"/>
    <property type="match status" value="1"/>
</dbReference>
<keyword evidence="2" id="KW-0732">Signal</keyword>
<feature type="chain" id="PRO_5043073458" evidence="2">
    <location>
        <begin position="26"/>
        <end position="488"/>
    </location>
</feature>
<dbReference type="InterPro" id="IPR003423">
    <property type="entry name" value="OMP_efflux"/>
</dbReference>
<dbReference type="PATRIC" id="fig|1590043.3.peg.2090"/>
<keyword evidence="2" id="KW-0449">Lipoprotein</keyword>
<protein>
    <submittedName>
        <fullName evidence="4">Efflux transporter outer membrane subunit</fullName>
    </submittedName>
    <submittedName>
        <fullName evidence="3">Outer membrane protein OprM</fullName>
    </submittedName>
</protein>
<dbReference type="Pfam" id="PF02321">
    <property type="entry name" value="OEP"/>
    <property type="match status" value="2"/>
</dbReference>
<keyword evidence="5" id="KW-1185">Reference proteome</keyword>
<sequence length="488" mass="53571">MPRTATLKQIILITFSLLLSHCAVGPNFQSPDLPPVDDYTETPLPRETVSTKGMHGGKKQHFAYGEDVCATWWELFHSPALNEMIQRGFDNSPTLDAARAALVQAQQNMRAQWGALLLPALSAQGSGQRQQFTGASFGSPNNNPTIFNIFNAQVDVSYTFDIFGGSRREIEGLCALIDYQRFQLEAAYLTISTNIVTSVITEASLRDQIQATKDLVQFQEKILNITKKQFELGAQSRTAVLAQETQLAQTSALLPPLEKSLAQTRHTLAVLMGEFPCENTAPSFNLASLTLPAELPISLPSELVRQRPDIRASEALLHQASAQIGVATAALFPQVTLTGNVGWQANQLNDLIGPPTNIWSIATNIVQPIFQGGSLIAKRRSAIAAYDQAEAQYRQVVLQAFQNVADTLRALESDAQALNILTQAENAARDTLKLTEEQFRLGAVNYVNLLVAQQQVQQTMLNRIRAQALRYSDTATLYSALGGGWWNF</sequence>
<name>A0A0Q9YJK2_9GAMM</name>
<dbReference type="PANTHER" id="PTHR30203:SF33">
    <property type="entry name" value="BLR4455 PROTEIN"/>
    <property type="match status" value="1"/>
</dbReference>
<reference evidence="4" key="3">
    <citation type="submission" date="2021-06" db="EMBL/GenBank/DDBJ databases">
        <title>Genomic Description and Analysis of Intracellular Bacteria, Candidatus Berkiella cookevillensis and Candidatus Berkiella aquae.</title>
        <authorList>
            <person name="Kidane D.T."/>
            <person name="Mehari Y.T."/>
            <person name="Rice F.C."/>
            <person name="Arivett B.A."/>
            <person name="Farone A.L."/>
            <person name="Berk S.G."/>
            <person name="Farone M.B."/>
        </authorList>
    </citation>
    <scope>NUCLEOTIDE SEQUENCE</scope>
    <source>
        <strain evidence="4">HT99</strain>
    </source>
</reference>